<evidence type="ECO:0000256" key="1">
    <source>
        <dbReference type="SAM" id="Phobius"/>
    </source>
</evidence>
<sequence>MYEVQHVHTDNGVDVYQCWLDSLRDSRAKARITTRVDRAALGNFGDHAPVGDSVYELRIDYGPGYRVYYVICGTFVLLLLGGGTKQRQQHDIDQSKEIWKALKR</sequence>
<dbReference type="NCBIfam" id="TIGR02683">
    <property type="entry name" value="upstrm_HI1419"/>
    <property type="match status" value="1"/>
</dbReference>
<keyword evidence="1" id="KW-0812">Transmembrane</keyword>
<dbReference type="EMBL" id="BSCQ01000057">
    <property type="protein sequence ID" value="GLH46093.1"/>
    <property type="molecule type" value="Genomic_DNA"/>
</dbReference>
<keyword evidence="1" id="KW-0472">Membrane</keyword>
<dbReference type="RefSeq" id="WP_122699512.1">
    <property type="nucleotide sequence ID" value="NZ_BSCQ01000057.1"/>
</dbReference>
<feature type="transmembrane region" description="Helical" evidence="1">
    <location>
        <begin position="67"/>
        <end position="84"/>
    </location>
</feature>
<evidence type="ECO:0008006" key="4">
    <source>
        <dbReference type="Google" id="ProtNLM"/>
    </source>
</evidence>
<organism evidence="2 3">
    <name type="scientific">Pseudomonas atacamensis</name>
    <dbReference type="NCBI Taxonomy" id="2565368"/>
    <lineage>
        <taxon>Bacteria</taxon>
        <taxon>Pseudomonadati</taxon>
        <taxon>Pseudomonadota</taxon>
        <taxon>Gammaproteobacteria</taxon>
        <taxon>Pseudomonadales</taxon>
        <taxon>Pseudomonadaceae</taxon>
        <taxon>Pseudomonas</taxon>
    </lineage>
</organism>
<name>A0ABQ5PR47_9PSED</name>
<reference evidence="2" key="1">
    <citation type="journal article" date="2021" name="Sci. Rep.">
        <title>An efficient direct screening system for microorganisms that activate plant immune responses based on plant-microbe interactions using cultured plant cells.</title>
        <authorList>
            <person name="Kurokawa M."/>
            <person name="Nakano M."/>
            <person name="Kitahata N."/>
            <person name="Kuchitsu K."/>
            <person name="Furuya T."/>
        </authorList>
    </citation>
    <scope>NUCLEOTIDE SEQUENCE</scope>
    <source>
        <strain evidence="2">RS3R-1</strain>
    </source>
</reference>
<proteinExistence type="predicted"/>
<dbReference type="Proteomes" id="UP001145022">
    <property type="component" value="Unassembled WGS sequence"/>
</dbReference>
<dbReference type="PIRSF" id="PIRSF028744">
    <property type="entry name" value="Addict_mod_HI1419"/>
    <property type="match status" value="1"/>
</dbReference>
<comment type="caution">
    <text evidence="2">The sequence shown here is derived from an EMBL/GenBank/DDBJ whole genome shotgun (WGS) entry which is preliminary data.</text>
</comment>
<dbReference type="PANTHER" id="PTHR41791">
    <property type="entry name" value="SSL7039 PROTEIN"/>
    <property type="match status" value="1"/>
</dbReference>
<accession>A0ABQ5PR47</accession>
<keyword evidence="3" id="KW-1185">Reference proteome</keyword>
<gene>
    <name evidence="2" type="ORF">RS3R1_51810</name>
</gene>
<dbReference type="PANTHER" id="PTHR41791:SF1">
    <property type="entry name" value="SSL7039 PROTEIN"/>
    <property type="match status" value="1"/>
</dbReference>
<dbReference type="InterPro" id="IPR014056">
    <property type="entry name" value="TypeIITA-like_toxin_pred"/>
</dbReference>
<reference evidence="2" key="2">
    <citation type="submission" date="2022-11" db="EMBL/GenBank/DDBJ databases">
        <title>Draft genome sequencing of Pseudomonas atacamensis RS3R1.</title>
        <authorList>
            <person name="Furuya T."/>
            <person name="Kaneko H."/>
        </authorList>
    </citation>
    <scope>NUCLEOTIDE SEQUENCE</scope>
    <source>
        <strain evidence="2">RS3R-1</strain>
    </source>
</reference>
<evidence type="ECO:0000313" key="2">
    <source>
        <dbReference type="EMBL" id="GLH46093.1"/>
    </source>
</evidence>
<protein>
    <recommendedName>
        <fullName evidence="4">Type II toxin-antitoxin system RelE/ParE family toxin</fullName>
    </recommendedName>
</protein>
<evidence type="ECO:0000313" key="3">
    <source>
        <dbReference type="Proteomes" id="UP001145022"/>
    </source>
</evidence>
<reference evidence="2" key="3">
    <citation type="journal article" date="2023" name="J. Biotechnol.">
        <title>Draft Genome Sequences of Endophytic Pseudomonas Strains, Isolated from the Interior of Brassicaceae Plants.</title>
        <authorList>
            <person name="Kaneko H."/>
            <person name="Furuya T."/>
        </authorList>
    </citation>
    <scope>NUCLEOTIDE SEQUENCE</scope>
    <source>
        <strain evidence="2">RS3R-1</strain>
    </source>
</reference>
<keyword evidence="1" id="KW-1133">Transmembrane helix</keyword>